<feature type="non-terminal residue" evidence="3">
    <location>
        <position position="1"/>
    </location>
</feature>
<keyword evidence="4" id="KW-1185">Reference proteome</keyword>
<dbReference type="OrthoDB" id="3366231at2759"/>
<dbReference type="GO" id="GO:0006281">
    <property type="term" value="P:DNA repair"/>
    <property type="evidence" value="ECO:0007669"/>
    <property type="project" value="UniProtKB-KW"/>
</dbReference>
<keyword evidence="1" id="KW-0347">Helicase</keyword>
<comment type="similarity">
    <text evidence="1">Belongs to the helicase family.</text>
</comment>
<evidence type="ECO:0000313" key="4">
    <source>
        <dbReference type="Proteomes" id="UP000054279"/>
    </source>
</evidence>
<dbReference type="HOGENOM" id="CLU_001324_9_7_1"/>
<gene>
    <name evidence="3" type="ORF">M422DRAFT_105369</name>
</gene>
<feature type="domain" description="DNA helicase Pif1-like DEAD-box helicase" evidence="2">
    <location>
        <begin position="2"/>
        <end position="75"/>
    </location>
</feature>
<evidence type="ECO:0000256" key="1">
    <source>
        <dbReference type="RuleBase" id="RU363044"/>
    </source>
</evidence>
<comment type="cofactor">
    <cofactor evidence="1">
        <name>Mg(2+)</name>
        <dbReference type="ChEBI" id="CHEBI:18420"/>
    </cofactor>
</comment>
<dbReference type="InterPro" id="IPR027417">
    <property type="entry name" value="P-loop_NTPase"/>
</dbReference>
<name>A0A0C9UYN5_SPHS4</name>
<dbReference type="Proteomes" id="UP000054279">
    <property type="component" value="Unassembled WGS sequence"/>
</dbReference>
<dbReference type="GO" id="GO:0016887">
    <property type="term" value="F:ATP hydrolysis activity"/>
    <property type="evidence" value="ECO:0007669"/>
    <property type="project" value="RHEA"/>
</dbReference>
<keyword evidence="1" id="KW-0547">Nucleotide-binding</keyword>
<keyword evidence="1" id="KW-0227">DNA damage</keyword>
<keyword evidence="1" id="KW-0234">DNA repair</keyword>
<dbReference type="GO" id="GO:0005524">
    <property type="term" value="F:ATP binding"/>
    <property type="evidence" value="ECO:0007669"/>
    <property type="project" value="UniProtKB-KW"/>
</dbReference>
<feature type="non-terminal residue" evidence="3">
    <location>
        <position position="75"/>
    </location>
</feature>
<dbReference type="GO" id="GO:0043139">
    <property type="term" value="F:5'-3' DNA helicase activity"/>
    <property type="evidence" value="ECO:0007669"/>
    <property type="project" value="UniProtKB-EC"/>
</dbReference>
<evidence type="ECO:0000259" key="2">
    <source>
        <dbReference type="Pfam" id="PF05970"/>
    </source>
</evidence>
<dbReference type="SUPFAM" id="SSF52540">
    <property type="entry name" value="P-loop containing nucleoside triphosphate hydrolases"/>
    <property type="match status" value="1"/>
</dbReference>
<dbReference type="AlphaFoldDB" id="A0A0C9UYN5"/>
<reference evidence="3 4" key="1">
    <citation type="submission" date="2014-06" db="EMBL/GenBank/DDBJ databases">
        <title>Evolutionary Origins and Diversification of the Mycorrhizal Mutualists.</title>
        <authorList>
            <consortium name="DOE Joint Genome Institute"/>
            <consortium name="Mycorrhizal Genomics Consortium"/>
            <person name="Kohler A."/>
            <person name="Kuo A."/>
            <person name="Nagy L.G."/>
            <person name="Floudas D."/>
            <person name="Copeland A."/>
            <person name="Barry K.W."/>
            <person name="Cichocki N."/>
            <person name="Veneault-Fourrey C."/>
            <person name="LaButti K."/>
            <person name="Lindquist E.A."/>
            <person name="Lipzen A."/>
            <person name="Lundell T."/>
            <person name="Morin E."/>
            <person name="Murat C."/>
            <person name="Riley R."/>
            <person name="Ohm R."/>
            <person name="Sun H."/>
            <person name="Tunlid A."/>
            <person name="Henrissat B."/>
            <person name="Grigoriev I.V."/>
            <person name="Hibbett D.S."/>
            <person name="Martin F."/>
        </authorList>
    </citation>
    <scope>NUCLEOTIDE SEQUENCE [LARGE SCALE GENOMIC DNA]</scope>
    <source>
        <strain evidence="3 4">SS14</strain>
    </source>
</reference>
<dbReference type="GO" id="GO:0000723">
    <property type="term" value="P:telomere maintenance"/>
    <property type="evidence" value="ECO:0007669"/>
    <property type="project" value="InterPro"/>
</dbReference>
<comment type="catalytic activity">
    <reaction evidence="1">
        <text>ATP + H2O = ADP + phosphate + H(+)</text>
        <dbReference type="Rhea" id="RHEA:13065"/>
        <dbReference type="ChEBI" id="CHEBI:15377"/>
        <dbReference type="ChEBI" id="CHEBI:15378"/>
        <dbReference type="ChEBI" id="CHEBI:30616"/>
        <dbReference type="ChEBI" id="CHEBI:43474"/>
        <dbReference type="ChEBI" id="CHEBI:456216"/>
        <dbReference type="EC" id="5.6.2.3"/>
    </reaction>
</comment>
<dbReference type="GO" id="GO:0006310">
    <property type="term" value="P:DNA recombination"/>
    <property type="evidence" value="ECO:0007669"/>
    <property type="project" value="UniProtKB-KW"/>
</dbReference>
<accession>A0A0C9UYN5</accession>
<keyword evidence="1" id="KW-0378">Hydrolase</keyword>
<protein>
    <recommendedName>
        <fullName evidence="1">ATP-dependent DNA helicase</fullName>
        <ecNumber evidence="1">5.6.2.3</ecNumber>
    </recommendedName>
</protein>
<keyword evidence="1" id="KW-0233">DNA recombination</keyword>
<dbReference type="EC" id="5.6.2.3" evidence="1"/>
<organism evidence="3 4">
    <name type="scientific">Sphaerobolus stellatus (strain SS14)</name>
    <dbReference type="NCBI Taxonomy" id="990650"/>
    <lineage>
        <taxon>Eukaryota</taxon>
        <taxon>Fungi</taxon>
        <taxon>Dikarya</taxon>
        <taxon>Basidiomycota</taxon>
        <taxon>Agaricomycotina</taxon>
        <taxon>Agaricomycetes</taxon>
        <taxon>Phallomycetidae</taxon>
        <taxon>Geastrales</taxon>
        <taxon>Sphaerobolaceae</taxon>
        <taxon>Sphaerobolus</taxon>
    </lineage>
</organism>
<evidence type="ECO:0000313" key="3">
    <source>
        <dbReference type="EMBL" id="KIJ39969.1"/>
    </source>
</evidence>
<sequence>LEQRYIFHTFVQAVEQNLPLYIFIDSKAGCGKTFLMEAIVNYVYCQGKIAIVTATSAFTALLYPGGRTAHSAFKV</sequence>
<dbReference type="InterPro" id="IPR010285">
    <property type="entry name" value="DNA_helicase_pif1-like_DEAD"/>
</dbReference>
<dbReference type="Pfam" id="PF05970">
    <property type="entry name" value="PIF1"/>
    <property type="match status" value="1"/>
</dbReference>
<dbReference type="PANTHER" id="PTHR10492">
    <property type="match status" value="1"/>
</dbReference>
<dbReference type="PANTHER" id="PTHR10492:SF57">
    <property type="entry name" value="ATP-DEPENDENT DNA HELICASE"/>
    <property type="match status" value="1"/>
</dbReference>
<dbReference type="Gene3D" id="3.40.50.300">
    <property type="entry name" value="P-loop containing nucleotide triphosphate hydrolases"/>
    <property type="match status" value="1"/>
</dbReference>
<dbReference type="EMBL" id="KN837148">
    <property type="protein sequence ID" value="KIJ39969.1"/>
    <property type="molecule type" value="Genomic_DNA"/>
</dbReference>
<keyword evidence="1" id="KW-0067">ATP-binding</keyword>
<proteinExistence type="inferred from homology"/>